<dbReference type="OrthoDB" id="141897at2"/>
<reference evidence="2 3" key="1">
    <citation type="submission" date="2016-04" db="EMBL/GenBank/DDBJ databases">
        <title>Chloroflexus islandicus sp. nov., a thermophilic filamentous anoxygenic phototrophic bacterium from geyser Strokkur (Iceland).</title>
        <authorList>
            <person name="Gaisin V.A."/>
            <person name="Kalashnikov A.M."/>
            <person name="Sukhacheva M.V."/>
            <person name="Grouzdev D.S."/>
            <person name="Ivanov T.M."/>
            <person name="Kuznetsov B."/>
            <person name="Gorlenko V.M."/>
        </authorList>
    </citation>
    <scope>NUCLEOTIDE SEQUENCE [LARGE SCALE GENOMIC DNA]</scope>
    <source>
        <strain evidence="3">isl-2</strain>
    </source>
</reference>
<comment type="caution">
    <text evidence="2">The sequence shown here is derived from an EMBL/GenBank/DDBJ whole genome shotgun (WGS) entry which is preliminary data.</text>
</comment>
<keyword evidence="2" id="KW-0378">Hydrolase</keyword>
<accession>A0A178LUG2</accession>
<evidence type="ECO:0000313" key="3">
    <source>
        <dbReference type="Proteomes" id="UP000078287"/>
    </source>
</evidence>
<dbReference type="InterPro" id="IPR052170">
    <property type="entry name" value="M29_Exopeptidase"/>
</dbReference>
<keyword evidence="1" id="KW-0479">Metal-binding</keyword>
<sequence length="358" mass="38335">MAESLWDQLAARLVDALGAQRGELVEVRDEAGNQRLLHAVLLALESIGAEPLVAILPAQHVERLLATTPPDILAGRDQRRVEWLQQVDRSLALIGAQPDLRRAPEAALRAFTTTYNQLEVIRRERRIPQVIAAIPTIGKAAQLGISHEDLELRMMPALLVDPAVLVADSERVQSALATAKTITITSGPDYELRVQHGERPWLRDAGRLETTGGTAGAIVSNVPAGLLYTTIVEESAEGDLFLPVAGPARAAHLQFHNGRLTRIEAASGGEQLAALFAQHSGESGRIGAIGIGLNPHLRQPIGWPLVDRHIQGAISVSLGENRYLGGVNVSSLAIDFATTAASLRADDRVIVDGGRLVV</sequence>
<dbReference type="GO" id="GO:0004177">
    <property type="term" value="F:aminopeptidase activity"/>
    <property type="evidence" value="ECO:0007669"/>
    <property type="project" value="UniProtKB-KW"/>
</dbReference>
<dbReference type="RefSeq" id="WP_066791410.1">
    <property type="nucleotide sequence ID" value="NZ_LWQS01000114.1"/>
</dbReference>
<dbReference type="GO" id="GO:0046872">
    <property type="term" value="F:metal ion binding"/>
    <property type="evidence" value="ECO:0007669"/>
    <property type="project" value="UniProtKB-KW"/>
</dbReference>
<dbReference type="PANTHER" id="PTHR34448">
    <property type="entry name" value="AMINOPEPTIDASE"/>
    <property type="match status" value="1"/>
</dbReference>
<protein>
    <submittedName>
        <fullName evidence="2">Leucyl aminopeptidase</fullName>
    </submittedName>
</protein>
<proteinExistence type="predicted"/>
<evidence type="ECO:0000256" key="1">
    <source>
        <dbReference type="ARBA" id="ARBA00022723"/>
    </source>
</evidence>
<evidence type="ECO:0000313" key="2">
    <source>
        <dbReference type="EMBL" id="OAN37088.1"/>
    </source>
</evidence>
<keyword evidence="2" id="KW-0645">Protease</keyword>
<dbReference type="InterPro" id="IPR058739">
    <property type="entry name" value="NicX"/>
</dbReference>
<dbReference type="STRING" id="1707952.A6A03_05440"/>
<name>A0A178LUG2_9CHLR</name>
<gene>
    <name evidence="2" type="ORF">A6A03_05440</name>
</gene>
<keyword evidence="2" id="KW-0031">Aminopeptidase</keyword>
<dbReference type="PANTHER" id="PTHR34448:SF1">
    <property type="entry name" value="BLL6088 PROTEIN"/>
    <property type="match status" value="1"/>
</dbReference>
<dbReference type="AlphaFoldDB" id="A0A178LUG2"/>
<organism evidence="2 3">
    <name type="scientific">Chloroflexus islandicus</name>
    <dbReference type="NCBI Taxonomy" id="1707952"/>
    <lineage>
        <taxon>Bacteria</taxon>
        <taxon>Bacillati</taxon>
        <taxon>Chloroflexota</taxon>
        <taxon>Chloroflexia</taxon>
        <taxon>Chloroflexales</taxon>
        <taxon>Chloroflexineae</taxon>
        <taxon>Chloroflexaceae</taxon>
        <taxon>Chloroflexus</taxon>
    </lineage>
</organism>
<dbReference type="Proteomes" id="UP000078287">
    <property type="component" value="Unassembled WGS sequence"/>
</dbReference>
<keyword evidence="3" id="KW-1185">Reference proteome</keyword>
<dbReference type="SUPFAM" id="SSF144052">
    <property type="entry name" value="Thermophilic metalloprotease-like"/>
    <property type="match status" value="1"/>
</dbReference>
<dbReference type="EMBL" id="LWQS01000114">
    <property type="protein sequence ID" value="OAN37088.1"/>
    <property type="molecule type" value="Genomic_DNA"/>
</dbReference>
<dbReference type="Pfam" id="PF26233">
    <property type="entry name" value="NicX"/>
    <property type="match status" value="1"/>
</dbReference>